<comment type="caution">
    <text evidence="1">The sequence shown here is derived from an EMBL/GenBank/DDBJ whole genome shotgun (WGS) entry which is preliminary data.</text>
</comment>
<dbReference type="AlphaFoldDB" id="X1UWN2"/>
<sequence length="31" mass="3482">ASVIINELIAPFLTKYMIFKVGEAGRRESNN</sequence>
<organism evidence="1">
    <name type="scientific">marine sediment metagenome</name>
    <dbReference type="NCBI Taxonomy" id="412755"/>
    <lineage>
        <taxon>unclassified sequences</taxon>
        <taxon>metagenomes</taxon>
        <taxon>ecological metagenomes</taxon>
    </lineage>
</organism>
<accession>X1UWN2</accession>
<evidence type="ECO:0000313" key="1">
    <source>
        <dbReference type="EMBL" id="GAJ21908.1"/>
    </source>
</evidence>
<dbReference type="EMBL" id="BARW01038315">
    <property type="protein sequence ID" value="GAJ21908.1"/>
    <property type="molecule type" value="Genomic_DNA"/>
</dbReference>
<reference evidence="1" key="1">
    <citation type="journal article" date="2014" name="Front. Microbiol.">
        <title>High frequency of phylogenetically diverse reductive dehalogenase-homologous genes in deep subseafloor sedimentary metagenomes.</title>
        <authorList>
            <person name="Kawai M."/>
            <person name="Futagami T."/>
            <person name="Toyoda A."/>
            <person name="Takaki Y."/>
            <person name="Nishi S."/>
            <person name="Hori S."/>
            <person name="Arai W."/>
            <person name="Tsubouchi T."/>
            <person name="Morono Y."/>
            <person name="Uchiyama I."/>
            <person name="Ito T."/>
            <person name="Fujiyama A."/>
            <person name="Inagaki F."/>
            <person name="Takami H."/>
        </authorList>
    </citation>
    <scope>NUCLEOTIDE SEQUENCE</scope>
    <source>
        <strain evidence="1">Expedition CK06-06</strain>
    </source>
</reference>
<protein>
    <submittedName>
        <fullName evidence="1">Uncharacterized protein</fullName>
    </submittedName>
</protein>
<feature type="non-terminal residue" evidence="1">
    <location>
        <position position="1"/>
    </location>
</feature>
<proteinExistence type="predicted"/>
<gene>
    <name evidence="1" type="ORF">S12H4_58846</name>
</gene>
<name>X1UWN2_9ZZZZ</name>